<evidence type="ECO:0000313" key="2">
    <source>
        <dbReference type="EMBL" id="NVO78119.1"/>
    </source>
</evidence>
<comment type="caution">
    <text evidence="2">The sequence shown here is derived from an EMBL/GenBank/DDBJ whole genome shotgun (WGS) entry which is preliminary data.</text>
</comment>
<name>A0A850QG09_9BURK</name>
<evidence type="ECO:0000313" key="3">
    <source>
        <dbReference type="Proteomes" id="UP000588051"/>
    </source>
</evidence>
<dbReference type="GO" id="GO:0008168">
    <property type="term" value="F:methyltransferase activity"/>
    <property type="evidence" value="ECO:0007669"/>
    <property type="project" value="UniProtKB-KW"/>
</dbReference>
<dbReference type="CDD" id="cd02440">
    <property type="entry name" value="AdoMet_MTases"/>
    <property type="match status" value="1"/>
</dbReference>
<keyword evidence="3" id="KW-1185">Reference proteome</keyword>
<dbReference type="GO" id="GO:0032259">
    <property type="term" value="P:methylation"/>
    <property type="evidence" value="ECO:0007669"/>
    <property type="project" value="UniProtKB-KW"/>
</dbReference>
<dbReference type="InterPro" id="IPR041698">
    <property type="entry name" value="Methyltransf_25"/>
</dbReference>
<proteinExistence type="predicted"/>
<organism evidence="2 3">
    <name type="scientific">Undibacterium oligocarboniphilum</name>
    <dbReference type="NCBI Taxonomy" id="666702"/>
    <lineage>
        <taxon>Bacteria</taxon>
        <taxon>Pseudomonadati</taxon>
        <taxon>Pseudomonadota</taxon>
        <taxon>Betaproteobacteria</taxon>
        <taxon>Burkholderiales</taxon>
        <taxon>Oxalobacteraceae</taxon>
        <taxon>Undibacterium</taxon>
    </lineage>
</organism>
<dbReference type="InterPro" id="IPR029063">
    <property type="entry name" value="SAM-dependent_MTases_sf"/>
</dbReference>
<keyword evidence="2" id="KW-0808">Transferase</keyword>
<dbReference type="Pfam" id="PF13649">
    <property type="entry name" value="Methyltransf_25"/>
    <property type="match status" value="1"/>
</dbReference>
<dbReference type="EMBL" id="JABXYJ010000005">
    <property type="protein sequence ID" value="NVO78119.1"/>
    <property type="molecule type" value="Genomic_DNA"/>
</dbReference>
<dbReference type="Proteomes" id="UP000588051">
    <property type="component" value="Unassembled WGS sequence"/>
</dbReference>
<reference evidence="2 3" key="1">
    <citation type="submission" date="2020-06" db="EMBL/GenBank/DDBJ databases">
        <authorList>
            <person name="Qiu C."/>
            <person name="Liu Z."/>
        </authorList>
    </citation>
    <scope>NUCLEOTIDE SEQUENCE [LARGE SCALE GENOMIC DNA]</scope>
    <source>
        <strain evidence="2 3">EM 1</strain>
    </source>
</reference>
<keyword evidence="2" id="KW-0489">Methyltransferase</keyword>
<sequence>MQQAAFVSSAPAVPPSGWVRRFTPVLPPGLCLDLACGGGRHTQWLLAQGRPVLALDRDPAALHALQQLGAETMLHDLESGPDGVHWPFGEHTFDSVIVCNYLHRPLFPHLLASLKEGGLLVYETFSDGNAQFGRPSNPDFLLRTGELLQQMQSNPLVQMQIIAYENGVIETPKAAMVQRICARRTSALTEQDSLCLRTAVL</sequence>
<protein>
    <submittedName>
        <fullName evidence="2">Class I SAM-dependent methyltransferase</fullName>
    </submittedName>
</protein>
<evidence type="ECO:0000259" key="1">
    <source>
        <dbReference type="Pfam" id="PF13649"/>
    </source>
</evidence>
<dbReference type="SUPFAM" id="SSF53335">
    <property type="entry name" value="S-adenosyl-L-methionine-dependent methyltransferases"/>
    <property type="match status" value="1"/>
</dbReference>
<dbReference type="Gene3D" id="3.40.50.150">
    <property type="entry name" value="Vaccinia Virus protein VP39"/>
    <property type="match status" value="1"/>
</dbReference>
<accession>A0A850QG09</accession>
<feature type="domain" description="Methyltransferase" evidence="1">
    <location>
        <begin position="32"/>
        <end position="115"/>
    </location>
</feature>
<dbReference type="AlphaFoldDB" id="A0A850QG09"/>
<gene>
    <name evidence="2" type="ORF">HV832_09770</name>
</gene>
<dbReference type="RefSeq" id="WP_176803652.1">
    <property type="nucleotide sequence ID" value="NZ_JABXYJ010000005.1"/>
</dbReference>